<feature type="compositionally biased region" description="Pro residues" evidence="1">
    <location>
        <begin position="99"/>
        <end position="109"/>
    </location>
</feature>
<keyword evidence="2" id="KW-1133">Transmembrane helix</keyword>
<organism evidence="4 5">
    <name type="scientific">Ramlibacter monticola</name>
    <dbReference type="NCBI Taxonomy" id="1926872"/>
    <lineage>
        <taxon>Bacteria</taxon>
        <taxon>Pseudomonadati</taxon>
        <taxon>Pseudomonadota</taxon>
        <taxon>Betaproteobacteria</taxon>
        <taxon>Burkholderiales</taxon>
        <taxon>Comamonadaceae</taxon>
        <taxon>Ramlibacter</taxon>
    </lineage>
</organism>
<evidence type="ECO:0000313" key="4">
    <source>
        <dbReference type="EMBL" id="MBL0390932.1"/>
    </source>
</evidence>
<reference evidence="4 5" key="1">
    <citation type="journal article" date="2017" name="Int. J. Syst. Evol. Microbiol.">
        <title>Ramlibacter monticola sp. nov., isolated from forest soil.</title>
        <authorList>
            <person name="Chaudhary D.K."/>
            <person name="Kim J."/>
        </authorList>
    </citation>
    <scope>NUCLEOTIDE SEQUENCE [LARGE SCALE GENOMIC DNA]</scope>
    <source>
        <strain evidence="4 5">KACC 19175</strain>
    </source>
</reference>
<dbReference type="Pfam" id="PF11906">
    <property type="entry name" value="DUF3426"/>
    <property type="match status" value="1"/>
</dbReference>
<dbReference type="InterPro" id="IPR021834">
    <property type="entry name" value="DUF3426"/>
</dbReference>
<proteinExistence type="predicted"/>
<evidence type="ECO:0000259" key="3">
    <source>
        <dbReference type="Pfam" id="PF13719"/>
    </source>
</evidence>
<dbReference type="NCBIfam" id="TIGR02098">
    <property type="entry name" value="MJ0042_CXXC"/>
    <property type="match status" value="1"/>
</dbReference>
<dbReference type="RefSeq" id="WP_201673505.1">
    <property type="nucleotide sequence ID" value="NZ_JAEQNE010000001.1"/>
</dbReference>
<dbReference type="Proteomes" id="UP000599109">
    <property type="component" value="Unassembled WGS sequence"/>
</dbReference>
<dbReference type="InterPro" id="IPR011723">
    <property type="entry name" value="Znf/thioredoxin_put"/>
</dbReference>
<feature type="domain" description="Zinc finger/thioredoxin putative" evidence="3">
    <location>
        <begin position="3"/>
        <end position="39"/>
    </location>
</feature>
<evidence type="ECO:0000256" key="2">
    <source>
        <dbReference type="SAM" id="Phobius"/>
    </source>
</evidence>
<keyword evidence="5" id="KW-1185">Reference proteome</keyword>
<feature type="region of interest" description="Disordered" evidence="1">
    <location>
        <begin position="158"/>
        <end position="187"/>
    </location>
</feature>
<evidence type="ECO:0000256" key="1">
    <source>
        <dbReference type="SAM" id="MobiDB-lite"/>
    </source>
</evidence>
<dbReference type="Pfam" id="PF13719">
    <property type="entry name" value="Zn_ribbon_5"/>
    <property type="match status" value="1"/>
</dbReference>
<dbReference type="AlphaFoldDB" id="A0A937CTC4"/>
<protein>
    <submittedName>
        <fullName evidence="4">Zinc-ribbon domain-containing protein</fullName>
    </submittedName>
</protein>
<accession>A0A937CTC4</accession>
<keyword evidence="2" id="KW-0472">Membrane</keyword>
<keyword evidence="2" id="KW-0812">Transmembrane</keyword>
<gene>
    <name evidence="4" type="ORF">JJ685_07230</name>
</gene>
<dbReference type="EMBL" id="JAEQNE010000001">
    <property type="protein sequence ID" value="MBL0390932.1"/>
    <property type="molecule type" value="Genomic_DNA"/>
</dbReference>
<feature type="transmembrane region" description="Helical" evidence="2">
    <location>
        <begin position="207"/>
        <end position="229"/>
    </location>
</feature>
<evidence type="ECO:0000313" key="5">
    <source>
        <dbReference type="Proteomes" id="UP000599109"/>
    </source>
</evidence>
<feature type="region of interest" description="Disordered" evidence="1">
    <location>
        <begin position="71"/>
        <end position="111"/>
    </location>
</feature>
<name>A0A937CTC4_9BURK</name>
<sequence>MSLITSCPACGTMFRVVPDQLKISEGWVRCGHCSEVFDASAHMVDESVLEQVRTAEAARPPEVPSFLAATPPALRPEPPPAEADSWLPSTGFPDSMDPAPLPAPEPAPAEPLAAAAERTVAPALKRQDDSGYLDAVSHALEPSPLDGPFVFRRSDLMVDDLDPSTPPAPSERRPRGEEDEEEYTEEQLHDVSFMRQARRRAFWRRPAVRGGLLLAAFVLGTLLALQVAWHDRDRLALQQPALRPALAQMCALLQCRLGPPRQIESIVIESSGFTRVRNDIYRLAFTVRNTARTQVALPAMELTVTDAQDQAIARRVLLPGELGAAGEALAQGAEWTGAVGVSLTMPNASRVAGYRLLAFYP</sequence>
<comment type="caution">
    <text evidence="4">The sequence shown here is derived from an EMBL/GenBank/DDBJ whole genome shotgun (WGS) entry which is preliminary data.</text>
</comment>